<dbReference type="Proteomes" id="UP001223420">
    <property type="component" value="Unassembled WGS sequence"/>
</dbReference>
<protein>
    <submittedName>
        <fullName evidence="1">Uncharacterized protein</fullName>
    </submittedName>
</protein>
<organism evidence="1 2">
    <name type="scientific">Methylobacterium brachiatum</name>
    <dbReference type="NCBI Taxonomy" id="269660"/>
    <lineage>
        <taxon>Bacteria</taxon>
        <taxon>Pseudomonadati</taxon>
        <taxon>Pseudomonadota</taxon>
        <taxon>Alphaproteobacteria</taxon>
        <taxon>Hyphomicrobiales</taxon>
        <taxon>Methylobacteriaceae</taxon>
        <taxon>Methylobacterium</taxon>
    </lineage>
</organism>
<dbReference type="RefSeq" id="WP_043378410.1">
    <property type="nucleotide sequence ID" value="NZ_JAJALK010000003.1"/>
</dbReference>
<gene>
    <name evidence="1" type="ORF">QO001_001586</name>
</gene>
<dbReference type="AlphaFoldDB" id="A0AAJ1WWX9"/>
<dbReference type="EMBL" id="JAUSWL010000002">
    <property type="protein sequence ID" value="MDQ0542668.1"/>
    <property type="molecule type" value="Genomic_DNA"/>
</dbReference>
<evidence type="ECO:0000313" key="2">
    <source>
        <dbReference type="Proteomes" id="UP001223420"/>
    </source>
</evidence>
<proteinExistence type="predicted"/>
<comment type="caution">
    <text evidence="1">The sequence shown here is derived from an EMBL/GenBank/DDBJ whole genome shotgun (WGS) entry which is preliminary data.</text>
</comment>
<reference evidence="1" key="1">
    <citation type="submission" date="2023-07" db="EMBL/GenBank/DDBJ databases">
        <title>Genomic Encyclopedia of Type Strains, Phase IV (KMG-IV): sequencing the most valuable type-strain genomes for metagenomic binning, comparative biology and taxonomic classification.</title>
        <authorList>
            <person name="Goeker M."/>
        </authorList>
    </citation>
    <scope>NUCLEOTIDE SEQUENCE</scope>
    <source>
        <strain evidence="1">DSM 19569</strain>
    </source>
</reference>
<sequence length="142" mass="15780">MSKSYTGSGDAIVGGIHDSLCRSIRIAGERIRLARELEIVARSRDDVLSVLPRGLEDIQSYRKLADHGLAHATVRRAQGTVIVLAAAGRVWRRPDLRRRLIAVKRDARRIGRRVVLVTGRGLLRLAGCRRDPRSLSPSRSLD</sequence>
<name>A0AAJ1WWX9_9HYPH</name>
<accession>A0AAJ1WWX9</accession>
<evidence type="ECO:0000313" key="1">
    <source>
        <dbReference type="EMBL" id="MDQ0542668.1"/>
    </source>
</evidence>